<sequence length="175" mass="19532">MDIQLMPASIASVREMCDCGRRAFADDGLQNAIFPPHLQDPADKNDKNEYLEQRMRKRLQSPNWQYVLATTVSSEGHAQLVGFAGWVVPVHENESEQEKANNLTGFDAKQRSHAGDAEVYPRGMDIVAFKHAADVIEKAKKEILGEAEQHRVWCKLQLPTLTGKLLFVGGGFVLT</sequence>
<reference evidence="3" key="2">
    <citation type="submission" date="2020-04" db="EMBL/GenBank/DDBJ databases">
        <authorList>
            <consortium name="NCBI Genome Project"/>
        </authorList>
    </citation>
    <scope>NUCLEOTIDE SEQUENCE</scope>
    <source>
        <strain evidence="3">CBS 781.70</strain>
    </source>
</reference>
<dbReference type="OrthoDB" id="2832510at2759"/>
<evidence type="ECO:0000313" key="2">
    <source>
        <dbReference type="Proteomes" id="UP000504638"/>
    </source>
</evidence>
<dbReference type="Gene3D" id="3.40.630.30">
    <property type="match status" value="1"/>
</dbReference>
<dbReference type="GeneID" id="54419950"/>
<dbReference type="Proteomes" id="UP000504638">
    <property type="component" value="Unplaced"/>
</dbReference>
<dbReference type="AlphaFoldDB" id="A0A6G1G4A7"/>
<organism evidence="1">
    <name type="scientific">Eremomyces bilateralis CBS 781.70</name>
    <dbReference type="NCBI Taxonomy" id="1392243"/>
    <lineage>
        <taxon>Eukaryota</taxon>
        <taxon>Fungi</taxon>
        <taxon>Dikarya</taxon>
        <taxon>Ascomycota</taxon>
        <taxon>Pezizomycotina</taxon>
        <taxon>Dothideomycetes</taxon>
        <taxon>Dothideomycetes incertae sedis</taxon>
        <taxon>Eremomycetales</taxon>
        <taxon>Eremomycetaceae</taxon>
        <taxon>Eremomyces</taxon>
    </lineage>
</organism>
<dbReference type="RefSeq" id="XP_033534566.1">
    <property type="nucleotide sequence ID" value="XM_033679380.1"/>
</dbReference>
<keyword evidence="2" id="KW-1185">Reference proteome</keyword>
<proteinExistence type="predicted"/>
<evidence type="ECO:0000313" key="1">
    <source>
        <dbReference type="EMBL" id="KAF1812935.1"/>
    </source>
</evidence>
<evidence type="ECO:0000313" key="3">
    <source>
        <dbReference type="RefSeq" id="XP_033534566.1"/>
    </source>
</evidence>
<name>A0A6G1G4A7_9PEZI</name>
<accession>A0A6G1G4A7</accession>
<reference evidence="1 3" key="1">
    <citation type="submission" date="2020-01" db="EMBL/GenBank/DDBJ databases">
        <authorList>
            <consortium name="DOE Joint Genome Institute"/>
            <person name="Haridas S."/>
            <person name="Albert R."/>
            <person name="Binder M."/>
            <person name="Bloem J."/>
            <person name="Labutti K."/>
            <person name="Salamov A."/>
            <person name="Andreopoulos B."/>
            <person name="Baker S.E."/>
            <person name="Barry K."/>
            <person name="Bills G."/>
            <person name="Bluhm B.H."/>
            <person name="Cannon C."/>
            <person name="Castanera R."/>
            <person name="Culley D.E."/>
            <person name="Daum C."/>
            <person name="Ezra D."/>
            <person name="Gonzalez J.B."/>
            <person name="Henrissat B."/>
            <person name="Kuo A."/>
            <person name="Liang C."/>
            <person name="Lipzen A."/>
            <person name="Lutzoni F."/>
            <person name="Magnuson J."/>
            <person name="Mondo S."/>
            <person name="Nolan M."/>
            <person name="Ohm R."/>
            <person name="Pangilinan J."/>
            <person name="Park H.-J."/>
            <person name="Ramirez L."/>
            <person name="Alfaro M."/>
            <person name="Sun H."/>
            <person name="Tritt A."/>
            <person name="Yoshinaga Y."/>
            <person name="Zwiers L.-H."/>
            <person name="Turgeon B.G."/>
            <person name="Goodwin S.B."/>
            <person name="Spatafora J.W."/>
            <person name="Crous P.W."/>
            <person name="Grigoriev I.V."/>
        </authorList>
    </citation>
    <scope>NUCLEOTIDE SEQUENCE</scope>
    <source>
        <strain evidence="1 3">CBS 781.70</strain>
    </source>
</reference>
<dbReference type="EMBL" id="ML975156">
    <property type="protein sequence ID" value="KAF1812935.1"/>
    <property type="molecule type" value="Genomic_DNA"/>
</dbReference>
<protein>
    <submittedName>
        <fullName evidence="1 3">Uncharacterized protein</fullName>
    </submittedName>
</protein>
<reference evidence="3" key="3">
    <citation type="submission" date="2025-04" db="UniProtKB">
        <authorList>
            <consortium name="RefSeq"/>
        </authorList>
    </citation>
    <scope>IDENTIFICATION</scope>
    <source>
        <strain evidence="3">CBS 781.70</strain>
    </source>
</reference>
<gene>
    <name evidence="1 3" type="ORF">P152DRAFT_458113</name>
</gene>